<dbReference type="SUPFAM" id="SSF52009">
    <property type="entry name" value="Phosphohistidine domain"/>
    <property type="match status" value="1"/>
</dbReference>
<name>Q49HJ1_9BACT</name>
<dbReference type="EMBL" id="AY907538">
    <property type="protein sequence ID" value="AAY00046.1"/>
    <property type="molecule type" value="Genomic_DNA"/>
</dbReference>
<dbReference type="InterPro" id="IPR008279">
    <property type="entry name" value="PEP-util_enz_mobile_dom"/>
</dbReference>
<dbReference type="AlphaFoldDB" id="Q49HJ1"/>
<dbReference type="PANTHER" id="PTHR43615:SF1">
    <property type="entry name" value="PPDK_N DOMAIN-CONTAINING PROTEIN"/>
    <property type="match status" value="1"/>
</dbReference>
<dbReference type="GO" id="GO:0016772">
    <property type="term" value="F:transferase activity, transferring phosphorus-containing groups"/>
    <property type="evidence" value="ECO:0007669"/>
    <property type="project" value="InterPro"/>
</dbReference>
<dbReference type="Gene3D" id="3.50.30.10">
    <property type="entry name" value="Phosphohistidine domain"/>
    <property type="match status" value="1"/>
</dbReference>
<dbReference type="Pfam" id="PF00391">
    <property type="entry name" value="PEP-utilizers"/>
    <property type="match status" value="1"/>
</dbReference>
<dbReference type="InterPro" id="IPR051549">
    <property type="entry name" value="PEP_Utilizing_Enz"/>
</dbReference>
<sequence>MAAQDNALARAYGKMAGGAVPSAGDTDERVLRGFGVSSGKAKGPVKVVTNVEEAAEQLYPGDVLVTEMITSFWIPLFPRIAGMITMRGGMLSHGAVVAREHGLPAISGVEGVTSVLQDGQWVELDADAGEIRICDKGE</sequence>
<feature type="domain" description="PEP-utilising enzyme mobile" evidence="1">
    <location>
        <begin position="60"/>
        <end position="129"/>
    </location>
</feature>
<protein>
    <submittedName>
        <fullName evidence="2">PPDK gamma subunit</fullName>
    </submittedName>
</protein>
<organism evidence="2">
    <name type="scientific">uncultured bacterial symbiont of Discodermia dissoluta</name>
    <dbReference type="NCBI Taxonomy" id="323654"/>
    <lineage>
        <taxon>Bacteria</taxon>
        <taxon>environmental samples</taxon>
    </lineage>
</organism>
<evidence type="ECO:0000259" key="1">
    <source>
        <dbReference type="Pfam" id="PF00391"/>
    </source>
</evidence>
<accession>Q49HJ1</accession>
<proteinExistence type="predicted"/>
<dbReference type="PANTHER" id="PTHR43615">
    <property type="entry name" value="PHOSPHOENOLPYRUVATE SYNTHASE-RELATED"/>
    <property type="match status" value="1"/>
</dbReference>
<evidence type="ECO:0000313" key="2">
    <source>
        <dbReference type="EMBL" id="AAY00046.1"/>
    </source>
</evidence>
<reference evidence="2" key="1">
    <citation type="journal article" date="2005" name="Appl. Environ. Microbiol.">
        <title>Metagenomic analysis reveals diverse polyketide synthase gene clusters in microorganisms associated with the marine sponge Discodermia dissoluta.</title>
        <authorList>
            <person name="Schirmer A."/>
            <person name="Gadkari R."/>
            <person name="Reeves C.D."/>
            <person name="Ibrahim F."/>
            <person name="DeLong E.F."/>
            <person name="Hutchinson C.R."/>
        </authorList>
    </citation>
    <scope>NUCLEOTIDE SEQUENCE</scope>
</reference>
<dbReference type="InterPro" id="IPR036637">
    <property type="entry name" value="Phosphohistidine_dom_sf"/>
</dbReference>